<dbReference type="EMBL" id="MCFH01000008">
    <property type="protein sequence ID" value="ORX55870.1"/>
    <property type="molecule type" value="Genomic_DNA"/>
</dbReference>
<keyword evidence="3" id="KW-0808">Transferase</keyword>
<dbReference type="OrthoDB" id="4089664at2759"/>
<keyword evidence="8" id="KW-1185">Reference proteome</keyword>
<evidence type="ECO:0000256" key="3">
    <source>
        <dbReference type="ARBA" id="ARBA00022679"/>
    </source>
</evidence>
<dbReference type="PANTHER" id="PTHR14957">
    <property type="entry name" value="UBIQUITIN-LIKE-CONJUGATING ENZYME ATG10"/>
    <property type="match status" value="1"/>
</dbReference>
<dbReference type="STRING" id="1754191.A0A1Y1VGU0"/>
<evidence type="ECO:0000256" key="1">
    <source>
        <dbReference type="ARBA" id="ARBA00005696"/>
    </source>
</evidence>
<dbReference type="GO" id="GO:0005829">
    <property type="term" value="C:cytosol"/>
    <property type="evidence" value="ECO:0007669"/>
    <property type="project" value="TreeGrafter"/>
</dbReference>
<dbReference type="GO" id="GO:0000045">
    <property type="term" value="P:autophagosome assembly"/>
    <property type="evidence" value="ECO:0007669"/>
    <property type="project" value="TreeGrafter"/>
</dbReference>
<dbReference type="Gene3D" id="3.30.1460.50">
    <property type="match status" value="1"/>
</dbReference>
<gene>
    <name evidence="7" type="ORF">BCR36DRAFT_581032</name>
</gene>
<dbReference type="PANTHER" id="PTHR14957:SF1">
    <property type="entry name" value="UBIQUITIN-LIKE-CONJUGATING ENZYME ATG10"/>
    <property type="match status" value="1"/>
</dbReference>
<evidence type="ECO:0000256" key="4">
    <source>
        <dbReference type="ARBA" id="ARBA00022786"/>
    </source>
</evidence>
<name>A0A1Y1VGU0_9FUNG</name>
<evidence type="ECO:0000313" key="7">
    <source>
        <dbReference type="EMBL" id="ORX55870.1"/>
    </source>
</evidence>
<keyword evidence="4" id="KW-0833">Ubl conjugation pathway</keyword>
<dbReference type="GO" id="GO:0032446">
    <property type="term" value="P:protein modification by small protein conjugation"/>
    <property type="evidence" value="ECO:0007669"/>
    <property type="project" value="TreeGrafter"/>
</dbReference>
<dbReference type="Proteomes" id="UP000193719">
    <property type="component" value="Unassembled WGS sequence"/>
</dbReference>
<dbReference type="AlphaFoldDB" id="A0A1Y1VGU0"/>
<dbReference type="Pfam" id="PF03987">
    <property type="entry name" value="Autophagy_act_C"/>
    <property type="match status" value="1"/>
</dbReference>
<proteinExistence type="inferred from homology"/>
<reference evidence="7 8" key="1">
    <citation type="submission" date="2016-08" db="EMBL/GenBank/DDBJ databases">
        <title>Genomes of anaerobic fungi encode conserved fungal cellulosomes for biomass hydrolysis.</title>
        <authorList>
            <consortium name="DOE Joint Genome Institute"/>
            <person name="Haitjema C.H."/>
            <person name="Gilmore S.P."/>
            <person name="Henske J.K."/>
            <person name="Solomon K.V."/>
            <person name="De Groot R."/>
            <person name="Kuo A."/>
            <person name="Mondo S.J."/>
            <person name="Salamov A.A."/>
            <person name="Labutti K."/>
            <person name="Zhao Z."/>
            <person name="Chiniquy J."/>
            <person name="Barry K."/>
            <person name="Brewer H.M."/>
            <person name="Purvine S.O."/>
            <person name="Wright A.T."/>
            <person name="Boxma B."/>
            <person name="Van Alen T."/>
            <person name="Hackstein J.H."/>
            <person name="Baker S.E."/>
            <person name="Grigoriev I.V."/>
            <person name="O'Malley M.A."/>
        </authorList>
    </citation>
    <scope>NUCLEOTIDE SEQUENCE [LARGE SCALE GENOMIC DNA]</scope>
    <source>
        <strain evidence="8">finn</strain>
    </source>
</reference>
<evidence type="ECO:0000256" key="6">
    <source>
        <dbReference type="ARBA" id="ARBA00029833"/>
    </source>
</evidence>
<evidence type="ECO:0000256" key="5">
    <source>
        <dbReference type="ARBA" id="ARBA00023006"/>
    </source>
</evidence>
<accession>A0A1Y1VGU0</accession>
<reference evidence="7 8" key="2">
    <citation type="submission" date="2016-08" db="EMBL/GenBank/DDBJ databases">
        <title>Pervasive Adenine N6-methylation of Active Genes in Fungi.</title>
        <authorList>
            <consortium name="DOE Joint Genome Institute"/>
            <person name="Mondo S.J."/>
            <person name="Dannebaum R.O."/>
            <person name="Kuo R.C."/>
            <person name="Labutti K."/>
            <person name="Haridas S."/>
            <person name="Kuo A."/>
            <person name="Salamov A."/>
            <person name="Ahrendt S.R."/>
            <person name="Lipzen A."/>
            <person name="Sullivan W."/>
            <person name="Andreopoulos W.B."/>
            <person name="Clum A."/>
            <person name="Lindquist E."/>
            <person name="Daum C."/>
            <person name="Ramamoorthy G.K."/>
            <person name="Gryganskyi A."/>
            <person name="Culley D."/>
            <person name="Magnuson J.K."/>
            <person name="James T.Y."/>
            <person name="O'Malley M.A."/>
            <person name="Stajich J.E."/>
            <person name="Spatafora J.W."/>
            <person name="Visel A."/>
            <person name="Grigoriev I.V."/>
        </authorList>
    </citation>
    <scope>NUCLEOTIDE SEQUENCE [LARGE SCALE GENOMIC DNA]</scope>
    <source>
        <strain evidence="8">finn</strain>
    </source>
</reference>
<sequence>MVHVSIKNQYITYEEFKEFSQNFLRKSKILNYQWEWIEEPKNKKGFLKLIQYSEISKDKLNRHELLEDDDEIYNIIINKNEYNEIQLKDEGVLTEDSNDIKIFWEWHIVYSSVFQVPTLFFNAWDEEHNPIDILNNRDIFPIKPLNTPIITQKDHPILGIPYYYIHPCTTGQNMNKLYNIEMKDQLTCSMQEVDTIGKKENSLKDLSNDDIYNNYIASWLSTTGFLKVDIKYFLL</sequence>
<comment type="similarity">
    <text evidence="1">Belongs to the ATG10 family.</text>
</comment>
<dbReference type="InterPro" id="IPR007135">
    <property type="entry name" value="Atg3/Atg10"/>
</dbReference>
<dbReference type="GO" id="GO:0000422">
    <property type="term" value="P:autophagy of mitochondrion"/>
    <property type="evidence" value="ECO:0007669"/>
    <property type="project" value="TreeGrafter"/>
</dbReference>
<evidence type="ECO:0000313" key="8">
    <source>
        <dbReference type="Proteomes" id="UP000193719"/>
    </source>
</evidence>
<evidence type="ECO:0000256" key="2">
    <source>
        <dbReference type="ARBA" id="ARBA00021099"/>
    </source>
</evidence>
<organism evidence="7 8">
    <name type="scientific">Piromyces finnis</name>
    <dbReference type="NCBI Taxonomy" id="1754191"/>
    <lineage>
        <taxon>Eukaryota</taxon>
        <taxon>Fungi</taxon>
        <taxon>Fungi incertae sedis</taxon>
        <taxon>Chytridiomycota</taxon>
        <taxon>Chytridiomycota incertae sedis</taxon>
        <taxon>Neocallimastigomycetes</taxon>
        <taxon>Neocallimastigales</taxon>
        <taxon>Neocallimastigaceae</taxon>
        <taxon>Piromyces</taxon>
    </lineage>
</organism>
<dbReference type="GO" id="GO:0061651">
    <property type="term" value="F:Atg12 conjugating enzyme activity"/>
    <property type="evidence" value="ECO:0007669"/>
    <property type="project" value="TreeGrafter"/>
</dbReference>
<protein>
    <recommendedName>
        <fullName evidence="2">Ubiquitin-like-conjugating enzyme ATG10</fullName>
    </recommendedName>
    <alternativeName>
        <fullName evidence="6">Autophagy-related protein 10</fullName>
    </alternativeName>
</protein>
<keyword evidence="5" id="KW-0072">Autophagy</keyword>
<comment type="caution">
    <text evidence="7">The sequence shown here is derived from an EMBL/GenBank/DDBJ whole genome shotgun (WGS) entry which is preliminary data.</text>
</comment>